<evidence type="ECO:0000313" key="1">
    <source>
        <dbReference type="EMBL" id="MCL2914581.1"/>
    </source>
</evidence>
<dbReference type="RefSeq" id="WP_249249257.1">
    <property type="nucleotide sequence ID" value="NZ_JAKIKT010000004.1"/>
</dbReference>
<reference evidence="1 2" key="1">
    <citation type="submission" date="2022-01" db="EMBL/GenBank/DDBJ databases">
        <title>Whole genome-based taxonomy of the Shewanellaceae.</title>
        <authorList>
            <person name="Martin-Rodriguez A.J."/>
        </authorList>
    </citation>
    <scope>NUCLEOTIDE SEQUENCE [LARGE SCALE GENOMIC DNA]</scope>
    <source>
        <strain evidence="1 2">DSM 21332</strain>
    </source>
</reference>
<evidence type="ECO:0008006" key="3">
    <source>
        <dbReference type="Google" id="ProtNLM"/>
    </source>
</evidence>
<gene>
    <name evidence="1" type="ORF">L2725_12465</name>
</gene>
<organism evidence="1 2">
    <name type="scientific">Shewanella corallii</name>
    <dbReference type="NCBI Taxonomy" id="560080"/>
    <lineage>
        <taxon>Bacteria</taxon>
        <taxon>Pseudomonadati</taxon>
        <taxon>Pseudomonadota</taxon>
        <taxon>Gammaproteobacteria</taxon>
        <taxon>Alteromonadales</taxon>
        <taxon>Shewanellaceae</taxon>
        <taxon>Shewanella</taxon>
    </lineage>
</organism>
<dbReference type="PROSITE" id="PS51257">
    <property type="entry name" value="PROKAR_LIPOPROTEIN"/>
    <property type="match status" value="1"/>
</dbReference>
<evidence type="ECO:0000313" key="2">
    <source>
        <dbReference type="Proteomes" id="UP001202831"/>
    </source>
</evidence>
<accession>A0ABT0N9Q2</accession>
<sequence length="128" mass="13996">MDRPRILILITAGLILSGCGGVRFSSNLGEYGQARIQSSVVDIYQQSEVFEHNYVALGMVDTAYCGDERDIHEGRPAPTVSAMKDTLRLQTRKLGGNALVIKECGSKTYAGCTVYRECVGLAYEIKES</sequence>
<keyword evidence="2" id="KW-1185">Reference proteome</keyword>
<dbReference type="Gene3D" id="3.30.110.70">
    <property type="entry name" value="Hypothetical protein apc22750. Chain B"/>
    <property type="match status" value="1"/>
</dbReference>
<protein>
    <recommendedName>
        <fullName evidence="3">Lipoprotein</fullName>
    </recommendedName>
</protein>
<dbReference type="EMBL" id="JAKIKT010000004">
    <property type="protein sequence ID" value="MCL2914581.1"/>
    <property type="molecule type" value="Genomic_DNA"/>
</dbReference>
<proteinExistence type="predicted"/>
<dbReference type="Proteomes" id="UP001202831">
    <property type="component" value="Unassembled WGS sequence"/>
</dbReference>
<name>A0ABT0N9Q2_9GAMM</name>
<comment type="caution">
    <text evidence="1">The sequence shown here is derived from an EMBL/GenBank/DDBJ whole genome shotgun (WGS) entry which is preliminary data.</text>
</comment>